<protein>
    <submittedName>
        <fullName evidence="3">WYL domain-containing protein</fullName>
    </submittedName>
</protein>
<organism evidence="3 4">
    <name type="scientific">Shimazuella alba</name>
    <dbReference type="NCBI Taxonomy" id="2690964"/>
    <lineage>
        <taxon>Bacteria</taxon>
        <taxon>Bacillati</taxon>
        <taxon>Bacillota</taxon>
        <taxon>Bacilli</taxon>
        <taxon>Bacillales</taxon>
        <taxon>Thermoactinomycetaceae</taxon>
        <taxon>Shimazuella</taxon>
    </lineage>
</organism>
<comment type="caution">
    <text evidence="3">The sequence shown here is derived from an EMBL/GenBank/DDBJ whole genome shotgun (WGS) entry which is preliminary data.</text>
</comment>
<evidence type="ECO:0000259" key="2">
    <source>
        <dbReference type="Pfam" id="PF13280"/>
    </source>
</evidence>
<evidence type="ECO:0000313" key="3">
    <source>
        <dbReference type="EMBL" id="MXQ52551.1"/>
    </source>
</evidence>
<dbReference type="PANTHER" id="PTHR34580">
    <property type="match status" value="1"/>
</dbReference>
<dbReference type="PANTHER" id="PTHR34580:SF3">
    <property type="entry name" value="PROTEIN PAFB"/>
    <property type="match status" value="1"/>
</dbReference>
<dbReference type="RefSeq" id="WP_160799562.1">
    <property type="nucleotide sequence ID" value="NZ_WUUL01000001.1"/>
</dbReference>
<gene>
    <name evidence="3" type="ORF">GSM42_02030</name>
</gene>
<sequence length="319" mass="37349">MAKADNLLSILWLLLSRQRMTAAELAEQLEISTRTVYRYIDSLCASGIPIIAETGHDGGYRLLRRFVEAPLFFDTDERKALFYAAQFAKQAGYPYEGSLENALQKIEYQMSEEQQKELANYTRGFDIVTPSTMLVNDKLLQTIEEAIAYCTQLTLYYQKKGSSFSESRQVDPYGIVHWNRKWYLVGYCHLRSEKRTFRLDRLQNIEKLKSNFVRPENFVATDFFLDWLAPKQEGHLVTITIQGSKEAIQYLRHHWQLQYFFVRQTENEIQFLVEQNNLETSIPNFLFTYGTSIKIVEPDSLRASLVNLSQKLQDHYQQE</sequence>
<dbReference type="AlphaFoldDB" id="A0A6I4VQ92"/>
<dbReference type="EMBL" id="WUUL01000001">
    <property type="protein sequence ID" value="MXQ52551.1"/>
    <property type="molecule type" value="Genomic_DNA"/>
</dbReference>
<evidence type="ECO:0000313" key="4">
    <source>
        <dbReference type="Proteomes" id="UP000430692"/>
    </source>
</evidence>
<dbReference type="InterPro" id="IPR036390">
    <property type="entry name" value="WH_DNA-bd_sf"/>
</dbReference>
<dbReference type="Pfam" id="PF13280">
    <property type="entry name" value="WYL"/>
    <property type="match status" value="1"/>
</dbReference>
<keyword evidence="4" id="KW-1185">Reference proteome</keyword>
<dbReference type="InterPro" id="IPR028349">
    <property type="entry name" value="PafC-like"/>
</dbReference>
<accession>A0A6I4VQ92</accession>
<dbReference type="Gene3D" id="1.10.10.10">
    <property type="entry name" value="Winged helix-like DNA-binding domain superfamily/Winged helix DNA-binding domain"/>
    <property type="match status" value="1"/>
</dbReference>
<dbReference type="Pfam" id="PF08279">
    <property type="entry name" value="HTH_11"/>
    <property type="match status" value="1"/>
</dbReference>
<reference evidence="3 4" key="1">
    <citation type="submission" date="2019-12" db="EMBL/GenBank/DDBJ databases">
        <title>Whole-genome analyses of novel actinobacteria.</title>
        <authorList>
            <person name="Sahin N."/>
            <person name="Saygin H."/>
        </authorList>
    </citation>
    <scope>NUCLEOTIDE SEQUENCE [LARGE SCALE GENOMIC DNA]</scope>
    <source>
        <strain evidence="3 4">KC615</strain>
    </source>
</reference>
<dbReference type="Proteomes" id="UP000430692">
    <property type="component" value="Unassembled WGS sequence"/>
</dbReference>
<dbReference type="InterPro" id="IPR036388">
    <property type="entry name" value="WH-like_DNA-bd_sf"/>
</dbReference>
<feature type="domain" description="WYL" evidence="2">
    <location>
        <begin position="139"/>
        <end position="206"/>
    </location>
</feature>
<dbReference type="InterPro" id="IPR013196">
    <property type="entry name" value="HTH_11"/>
</dbReference>
<name>A0A6I4VQ92_9BACL</name>
<evidence type="ECO:0000259" key="1">
    <source>
        <dbReference type="Pfam" id="PF08279"/>
    </source>
</evidence>
<dbReference type="InterPro" id="IPR026881">
    <property type="entry name" value="WYL_dom"/>
</dbReference>
<dbReference type="PIRSF" id="PIRSF016838">
    <property type="entry name" value="PafC"/>
    <property type="match status" value="1"/>
</dbReference>
<feature type="domain" description="Helix-turn-helix type 11" evidence="1">
    <location>
        <begin position="7"/>
        <end position="61"/>
    </location>
</feature>
<dbReference type="PROSITE" id="PS52050">
    <property type="entry name" value="WYL"/>
    <property type="match status" value="1"/>
</dbReference>
<dbReference type="SUPFAM" id="SSF46785">
    <property type="entry name" value="Winged helix' DNA-binding domain"/>
    <property type="match status" value="1"/>
</dbReference>
<proteinExistence type="predicted"/>
<dbReference type="InterPro" id="IPR051534">
    <property type="entry name" value="CBASS_pafABC_assoc_protein"/>
</dbReference>